<dbReference type="PATRIC" id="fig|1379.3.peg.1115"/>
<feature type="transmembrane region" description="Helical" evidence="8">
    <location>
        <begin position="47"/>
        <end position="74"/>
    </location>
</feature>
<evidence type="ECO:0000259" key="9">
    <source>
        <dbReference type="Pfam" id="PF13303"/>
    </source>
</evidence>
<evidence type="ECO:0000313" key="10">
    <source>
        <dbReference type="EMBL" id="KXB59435.1"/>
    </source>
</evidence>
<feature type="transmembrane region" description="Helical" evidence="8">
    <location>
        <begin position="316"/>
        <end position="335"/>
    </location>
</feature>
<feature type="transmembrane region" description="Helical" evidence="8">
    <location>
        <begin position="180"/>
        <end position="209"/>
    </location>
</feature>
<evidence type="ECO:0000313" key="11">
    <source>
        <dbReference type="Proteomes" id="UP000070355"/>
    </source>
</evidence>
<keyword evidence="3" id="KW-1003">Cell membrane</keyword>
<keyword evidence="5 8" id="KW-0812">Transmembrane</keyword>
<evidence type="ECO:0000256" key="7">
    <source>
        <dbReference type="ARBA" id="ARBA00023136"/>
    </source>
</evidence>
<feature type="transmembrane region" description="Helical" evidence="8">
    <location>
        <begin position="216"/>
        <end position="235"/>
    </location>
</feature>
<protein>
    <submittedName>
        <fullName evidence="10">PTS system, IIC component family protein</fullName>
    </submittedName>
</protein>
<evidence type="ECO:0000256" key="2">
    <source>
        <dbReference type="ARBA" id="ARBA00022448"/>
    </source>
</evidence>
<keyword evidence="7 8" id="KW-0472">Membrane</keyword>
<keyword evidence="4" id="KW-0762">Sugar transport</keyword>
<dbReference type="GO" id="GO:0008982">
    <property type="term" value="F:protein-N(PI)-phosphohistidine-sugar phosphotransferase activity"/>
    <property type="evidence" value="ECO:0007669"/>
    <property type="project" value="InterPro"/>
</dbReference>
<evidence type="ECO:0000256" key="3">
    <source>
        <dbReference type="ARBA" id="ARBA00022475"/>
    </source>
</evidence>
<feature type="transmembrane region" description="Helical" evidence="8">
    <location>
        <begin position="81"/>
        <end position="98"/>
    </location>
</feature>
<evidence type="ECO:0000256" key="8">
    <source>
        <dbReference type="SAM" id="Phobius"/>
    </source>
</evidence>
<sequence length="351" mass="36418">MFMKEKITIKNFTMNVLNGIALGTVLCLVPGALLGELLKYIGKLYPSLAFLSLSITISNAMIGLASGIIIGLFFKFTPVQSVSIGLATLFAGGSIIPTPDKTGLMLKGSGDIVTMIFTAALATAFILLIGDKAKNYAVIILPPLTLVIIGGIGRFTLPFFSGATKLLGDGIKHLLTLQPIILTILIAMIFACLVVSPITSVGVALAINIEGIASGAANLGICACGFTLAIAGWAVNSKGVCFAHFIGSPKISMANIFAKPKIMLPVLCSAAVSGVFAAILNIQGTPMSAGFGFSGLVGPLAHLATTDGSALEILKAAIVFVVIPVVSGFFFVKLFTKILPIIKPEDYKLNL</sequence>
<dbReference type="AlphaFoldDB" id="A0A133ZVI7"/>
<dbReference type="InterPro" id="IPR003352">
    <property type="entry name" value="PTS_EIIC"/>
</dbReference>
<dbReference type="GO" id="GO:0009401">
    <property type="term" value="P:phosphoenolpyruvate-dependent sugar phosphotransferase system"/>
    <property type="evidence" value="ECO:0007669"/>
    <property type="project" value="InterPro"/>
</dbReference>
<dbReference type="Pfam" id="PF13303">
    <property type="entry name" value="PTS_EIIC_2"/>
    <property type="match status" value="1"/>
</dbReference>
<evidence type="ECO:0000256" key="1">
    <source>
        <dbReference type="ARBA" id="ARBA00004651"/>
    </source>
</evidence>
<dbReference type="STRING" id="1379.HMPREF3186_01135"/>
<feature type="transmembrane region" description="Helical" evidence="8">
    <location>
        <begin position="262"/>
        <end position="280"/>
    </location>
</feature>
<feature type="transmembrane region" description="Helical" evidence="8">
    <location>
        <begin position="12"/>
        <end position="35"/>
    </location>
</feature>
<dbReference type="Proteomes" id="UP000070355">
    <property type="component" value="Unassembled WGS sequence"/>
</dbReference>
<reference evidence="11" key="1">
    <citation type="submission" date="2016-01" db="EMBL/GenBank/DDBJ databases">
        <authorList>
            <person name="Mitreva M."/>
            <person name="Pepin K.H."/>
            <person name="Mihindukulasuriya K.A."/>
            <person name="Fulton R."/>
            <person name="Fronick C."/>
            <person name="O'Laughlin M."/>
            <person name="Miner T."/>
            <person name="Herter B."/>
            <person name="Rosa B.A."/>
            <person name="Cordes M."/>
            <person name="Tomlinson C."/>
            <person name="Wollam A."/>
            <person name="Palsikar V.B."/>
            <person name="Mardis E.R."/>
            <person name="Wilson R.K."/>
        </authorList>
    </citation>
    <scope>NUCLEOTIDE SEQUENCE [LARGE SCALE GENOMIC DNA]</scope>
    <source>
        <strain evidence="11">DNF01167</strain>
    </source>
</reference>
<evidence type="ECO:0000256" key="5">
    <source>
        <dbReference type="ARBA" id="ARBA00022692"/>
    </source>
</evidence>
<keyword evidence="6 8" id="KW-1133">Transmembrane helix</keyword>
<accession>A0A133ZVI7</accession>
<evidence type="ECO:0000256" key="4">
    <source>
        <dbReference type="ARBA" id="ARBA00022597"/>
    </source>
</evidence>
<dbReference type="EMBL" id="LSDC01000075">
    <property type="protein sequence ID" value="KXB59435.1"/>
    <property type="molecule type" value="Genomic_DNA"/>
</dbReference>
<feature type="transmembrane region" description="Helical" evidence="8">
    <location>
        <begin position="136"/>
        <end position="160"/>
    </location>
</feature>
<keyword evidence="2" id="KW-0813">Transport</keyword>
<proteinExistence type="predicted"/>
<organism evidence="10 11">
    <name type="scientific">Gemella haemolysans</name>
    <dbReference type="NCBI Taxonomy" id="1379"/>
    <lineage>
        <taxon>Bacteria</taxon>
        <taxon>Bacillati</taxon>
        <taxon>Bacillota</taxon>
        <taxon>Bacilli</taxon>
        <taxon>Bacillales</taxon>
        <taxon>Gemellaceae</taxon>
        <taxon>Gemella</taxon>
    </lineage>
</organism>
<gene>
    <name evidence="10" type="ORF">HMPREF3186_01135</name>
</gene>
<feature type="transmembrane region" description="Helical" evidence="8">
    <location>
        <begin position="110"/>
        <end position="129"/>
    </location>
</feature>
<feature type="domain" description="Phosphotransferase system EIIC" evidence="9">
    <location>
        <begin position="14"/>
        <end position="349"/>
    </location>
</feature>
<dbReference type="GO" id="GO:0005886">
    <property type="term" value="C:plasma membrane"/>
    <property type="evidence" value="ECO:0007669"/>
    <property type="project" value="UniProtKB-SubCell"/>
</dbReference>
<comment type="caution">
    <text evidence="10">The sequence shown here is derived from an EMBL/GenBank/DDBJ whole genome shotgun (WGS) entry which is preliminary data.</text>
</comment>
<comment type="subcellular location">
    <subcellularLocation>
        <location evidence="1">Cell membrane</location>
        <topology evidence="1">Multi-pass membrane protein</topology>
    </subcellularLocation>
</comment>
<evidence type="ECO:0000256" key="6">
    <source>
        <dbReference type="ARBA" id="ARBA00022989"/>
    </source>
</evidence>
<name>A0A133ZVI7_9BACL</name>
<feature type="transmembrane region" description="Helical" evidence="8">
    <location>
        <begin position="287"/>
        <end position="304"/>
    </location>
</feature>